<dbReference type="PANTHER" id="PTHR11017:SF563">
    <property type="entry name" value="TMV RESISTANCE PROTEIN N-LIKE"/>
    <property type="match status" value="1"/>
</dbReference>
<dbReference type="Gene3D" id="3.40.50.300">
    <property type="entry name" value="P-loop containing nucleotide triphosphate hydrolases"/>
    <property type="match status" value="1"/>
</dbReference>
<evidence type="ECO:0000256" key="2">
    <source>
        <dbReference type="ARBA" id="ARBA00022737"/>
    </source>
</evidence>
<dbReference type="PROSITE" id="PS51450">
    <property type="entry name" value="LRR"/>
    <property type="match status" value="1"/>
</dbReference>
<dbReference type="Gramene" id="VVA23128">
    <property type="protein sequence ID" value="VVA23128"/>
    <property type="gene ID" value="Prudul26B010412"/>
</dbReference>
<evidence type="ECO:0000256" key="3">
    <source>
        <dbReference type="ARBA" id="ARBA00022821"/>
    </source>
</evidence>
<dbReference type="InterPro" id="IPR044974">
    <property type="entry name" value="Disease_R_plants"/>
</dbReference>
<sequence>MARFRHQEASSSTSSPSPCCYDVFLSFRGEDTRKNFSDHLYTACVEKGFNTFRDDEELERGVDIKPELKKAIQQSRSSVIVFSKDYSSSRWCLDELVFILEQKRISEHVVLPVFYDVDPSHVRNQTGCVAEAFSRHEENQLSTNKVKQWRAALREVADLSGMVLQNHADGYESKFIMQIVKVIDNKLSRTPFAIAPYPIGIDSRVENINSWLQDGSTDVGILLVNGVGGIGKTTLAKFAYNINFRRFERSCFLEDVREISNQPNGLVHLQIQFLHHIMSGREVKIHSVSEGIKKIRDAIISKTILLVLDDVDHMDQIDAIFFMQDWFCPGSKMMITTRCAGLLRGHQVAKSKVYDAETLDVDESLQLFSWHAFGQDHPIEGYISLSKRVEDRCGGLPLALQVLGSSLSGRRIDVWESTLEKLKTIPDNQIIKKLRISYDALQDNPDDQNLFLHIACFFVGQGKDYVVRILDGCNFFTIVGIENLVNRCLVTIDDENNVKMHQMIWDMGREIVRLESKAPGKRSRLWRDKDSFDVLKEKSGTETIEGLALNMRMLSVNTPSGNTNEVVLETNAFSRMSKLELLQLCHLRLNGCYEEFPKGLRWLCWLEFPSKSLPSEIPLECLVYLEMHHSNLRQVFNRKKNLRQVLKKGRKHLPSLKTLDLSHSHSLTEIGNFSLAPNLERLILKDCASLVDVHESIGNLKRLNYLNMKDCKKIRKLPKNLFMLKSVDTLIVSGCSSLNEFPKELRNMESLKVLKVTQALTTTGNVKSCLRRNPETFWASLPSSLTQLKLKSCNLSDEAFPKDIGNLPSLELLDLSDNPISGLPDCIRGVTRLDQLLFSNCKRLKTLVGLPRARYFGVFDCALLEKVTFQSSLFGFTPFEVLSISNPKLVEIEYMYKLEPLGNCDVEMLDLLGLSKYLESMETVLMIFPCRIAVESCRAVESTKLDWIRRYPIQGLYESGIFSTFLPGNVVPGHFSYTSRKSWSISFSVPSSTSTFRIRGLNVFSMYTCSGSGSYAGYSCEIISPIIIKVSNKSTGMKWIYDPSCFGIPDPGEDMIFLSHWKMGNQLLKGGDQVTVSMFMRSVFQLKEWGVQVVHEQDQENIRMMRTQHDDDGNDDYECPVSFPCVIFARSPEFEVMSRTYFLSHGPQSRRALTFTRWRDSVLFNDIFGDSDQQEEQALPLATTMRDAEDNRYFVFSMLAVDVLYDNVVLRSCLFGTQS</sequence>
<dbReference type="Pfam" id="PF23282">
    <property type="entry name" value="WHD_ROQ1"/>
    <property type="match status" value="1"/>
</dbReference>
<evidence type="ECO:0000256" key="1">
    <source>
        <dbReference type="ARBA" id="ARBA00022614"/>
    </source>
</evidence>
<feature type="domain" description="TIR" evidence="5">
    <location>
        <begin position="19"/>
        <end position="187"/>
    </location>
</feature>
<proteinExistence type="predicted"/>
<dbReference type="GO" id="GO:0006952">
    <property type="term" value="P:defense response"/>
    <property type="evidence" value="ECO:0007669"/>
    <property type="project" value="InterPro"/>
</dbReference>
<dbReference type="Pfam" id="PF00931">
    <property type="entry name" value="NB-ARC"/>
    <property type="match status" value="1"/>
</dbReference>
<dbReference type="FunFam" id="3.40.50.10140:FF:000007">
    <property type="entry name" value="Disease resistance protein (TIR-NBS-LRR class)"/>
    <property type="match status" value="1"/>
</dbReference>
<dbReference type="InterPro" id="IPR000157">
    <property type="entry name" value="TIR_dom"/>
</dbReference>
<dbReference type="GO" id="GO:0043531">
    <property type="term" value="F:ADP binding"/>
    <property type="evidence" value="ECO:0007669"/>
    <property type="project" value="InterPro"/>
</dbReference>
<keyword evidence="2" id="KW-0677">Repeat</keyword>
<keyword evidence="4" id="KW-0520">NAD</keyword>
<gene>
    <name evidence="6" type="ORF">ALMOND_2B010412</name>
</gene>
<protein>
    <submittedName>
        <fullName evidence="6">PREDICTED: TMV resistance N</fullName>
    </submittedName>
</protein>
<dbReference type="GO" id="GO:0007165">
    <property type="term" value="P:signal transduction"/>
    <property type="evidence" value="ECO:0007669"/>
    <property type="project" value="InterPro"/>
</dbReference>
<dbReference type="InterPro" id="IPR001611">
    <property type="entry name" value="Leu-rich_rpt"/>
</dbReference>
<dbReference type="SMART" id="SM00255">
    <property type="entry name" value="TIR"/>
    <property type="match status" value="1"/>
</dbReference>
<dbReference type="Pfam" id="PF01582">
    <property type="entry name" value="TIR"/>
    <property type="match status" value="1"/>
</dbReference>
<dbReference type="SUPFAM" id="SSF52200">
    <property type="entry name" value="Toll/Interleukin receptor TIR domain"/>
    <property type="match status" value="1"/>
</dbReference>
<evidence type="ECO:0000313" key="7">
    <source>
        <dbReference type="Proteomes" id="UP000327085"/>
    </source>
</evidence>
<dbReference type="InterPro" id="IPR032675">
    <property type="entry name" value="LRR_dom_sf"/>
</dbReference>
<dbReference type="EMBL" id="CABIKO010000067">
    <property type="protein sequence ID" value="VVA23128.1"/>
    <property type="molecule type" value="Genomic_DNA"/>
</dbReference>
<dbReference type="PANTHER" id="PTHR11017">
    <property type="entry name" value="LEUCINE-RICH REPEAT-CONTAINING PROTEIN"/>
    <property type="match status" value="1"/>
</dbReference>
<name>A0A5E4FBM9_PRUDU</name>
<keyword evidence="1" id="KW-0433">Leucine-rich repeat</keyword>
<accession>A0A5E4FBM9</accession>
<dbReference type="Proteomes" id="UP000327085">
    <property type="component" value="Chromosome 6"/>
</dbReference>
<evidence type="ECO:0000256" key="4">
    <source>
        <dbReference type="ARBA" id="ARBA00023027"/>
    </source>
</evidence>
<keyword evidence="3" id="KW-0611">Plant defense</keyword>
<dbReference type="InterPro" id="IPR058546">
    <property type="entry name" value="RPS4B/Roq1-like_LRR"/>
</dbReference>
<dbReference type="InParanoid" id="A0A5E4FBM9"/>
<dbReference type="InterPro" id="IPR042197">
    <property type="entry name" value="Apaf_helical"/>
</dbReference>
<dbReference type="PROSITE" id="PS50104">
    <property type="entry name" value="TIR"/>
    <property type="match status" value="1"/>
</dbReference>
<dbReference type="InterPro" id="IPR058192">
    <property type="entry name" value="WHD_ROQ1-like"/>
</dbReference>
<dbReference type="PRINTS" id="PR00364">
    <property type="entry name" value="DISEASERSIST"/>
</dbReference>
<evidence type="ECO:0000259" key="5">
    <source>
        <dbReference type="PROSITE" id="PS50104"/>
    </source>
</evidence>
<organism evidence="6 7">
    <name type="scientific">Prunus dulcis</name>
    <name type="common">Almond</name>
    <name type="synonym">Amygdalus dulcis</name>
    <dbReference type="NCBI Taxonomy" id="3755"/>
    <lineage>
        <taxon>Eukaryota</taxon>
        <taxon>Viridiplantae</taxon>
        <taxon>Streptophyta</taxon>
        <taxon>Embryophyta</taxon>
        <taxon>Tracheophyta</taxon>
        <taxon>Spermatophyta</taxon>
        <taxon>Magnoliopsida</taxon>
        <taxon>eudicotyledons</taxon>
        <taxon>Gunneridae</taxon>
        <taxon>Pentapetalae</taxon>
        <taxon>rosids</taxon>
        <taxon>fabids</taxon>
        <taxon>Rosales</taxon>
        <taxon>Rosaceae</taxon>
        <taxon>Amygdaloideae</taxon>
        <taxon>Amygdaleae</taxon>
        <taxon>Prunus</taxon>
    </lineage>
</organism>
<dbReference type="Gene3D" id="1.10.8.430">
    <property type="entry name" value="Helical domain of apoptotic protease-activating factors"/>
    <property type="match status" value="1"/>
</dbReference>
<dbReference type="Gene3D" id="3.40.50.10140">
    <property type="entry name" value="Toll/interleukin-1 receptor homology (TIR) domain"/>
    <property type="match status" value="1"/>
</dbReference>
<reference evidence="7" key="1">
    <citation type="journal article" date="2020" name="Plant J.">
        <title>Transposons played a major role in the diversification between the closely related almond and peach genomes: results from the almond genome sequence.</title>
        <authorList>
            <person name="Alioto T."/>
            <person name="Alexiou K.G."/>
            <person name="Bardil A."/>
            <person name="Barteri F."/>
            <person name="Castanera R."/>
            <person name="Cruz F."/>
            <person name="Dhingra A."/>
            <person name="Duval H."/>
            <person name="Fernandez I Marti A."/>
            <person name="Frias L."/>
            <person name="Galan B."/>
            <person name="Garcia J.L."/>
            <person name="Howad W."/>
            <person name="Gomez-Garrido J."/>
            <person name="Gut M."/>
            <person name="Julca I."/>
            <person name="Morata J."/>
            <person name="Puigdomenech P."/>
            <person name="Ribeca P."/>
            <person name="Rubio Cabetas M.J."/>
            <person name="Vlasova A."/>
            <person name="Wirthensohn M."/>
            <person name="Garcia-Mas J."/>
            <person name="Gabaldon T."/>
            <person name="Casacuberta J.M."/>
            <person name="Arus P."/>
        </authorList>
    </citation>
    <scope>NUCLEOTIDE SEQUENCE [LARGE SCALE GENOMIC DNA]</scope>
    <source>
        <strain evidence="7">cv. Texas</strain>
    </source>
</reference>
<dbReference type="InterPro" id="IPR002182">
    <property type="entry name" value="NB-ARC"/>
</dbReference>
<dbReference type="SUPFAM" id="SSF52058">
    <property type="entry name" value="L domain-like"/>
    <property type="match status" value="1"/>
</dbReference>
<dbReference type="InterPro" id="IPR027417">
    <property type="entry name" value="P-loop_NTPase"/>
</dbReference>
<dbReference type="SUPFAM" id="SSF52540">
    <property type="entry name" value="P-loop containing nucleoside triphosphate hydrolases"/>
    <property type="match status" value="1"/>
</dbReference>
<dbReference type="InterPro" id="IPR035897">
    <property type="entry name" value="Toll_tir_struct_dom_sf"/>
</dbReference>
<dbReference type="AlphaFoldDB" id="A0A5E4FBM9"/>
<dbReference type="OMA" id="WEGIKIL"/>
<evidence type="ECO:0000313" key="6">
    <source>
        <dbReference type="EMBL" id="VVA23128.1"/>
    </source>
</evidence>
<dbReference type="Gene3D" id="3.80.10.10">
    <property type="entry name" value="Ribonuclease Inhibitor"/>
    <property type="match status" value="2"/>
</dbReference>
<dbReference type="Pfam" id="PF23286">
    <property type="entry name" value="LRR_13"/>
    <property type="match status" value="1"/>
</dbReference>